<organism evidence="10">
    <name type="scientific">Magnetococcus massalia (strain MO-1)</name>
    <dbReference type="NCBI Taxonomy" id="451514"/>
    <lineage>
        <taxon>Bacteria</taxon>
        <taxon>Pseudomonadati</taxon>
        <taxon>Pseudomonadota</taxon>
        <taxon>Magnetococcia</taxon>
        <taxon>Magnetococcales</taxon>
        <taxon>Magnetococcaceae</taxon>
        <taxon>Magnetococcus</taxon>
    </lineage>
</organism>
<keyword evidence="4 8" id="KW-0812">Transmembrane</keyword>
<dbReference type="EMBL" id="LO017727">
    <property type="protein sequence ID" value="CRH04945.1"/>
    <property type="molecule type" value="Genomic_DNA"/>
</dbReference>
<dbReference type="Pfam" id="PF13677">
    <property type="entry name" value="MotB_plug"/>
    <property type="match status" value="1"/>
</dbReference>
<feature type="domain" description="OmpA-like" evidence="9">
    <location>
        <begin position="112"/>
        <end position="237"/>
    </location>
</feature>
<evidence type="ECO:0000256" key="5">
    <source>
        <dbReference type="ARBA" id="ARBA00022989"/>
    </source>
</evidence>
<keyword evidence="10" id="KW-0969">Cilium</keyword>
<evidence type="ECO:0000256" key="1">
    <source>
        <dbReference type="ARBA" id="ARBA00004162"/>
    </source>
</evidence>
<dbReference type="InterPro" id="IPR036737">
    <property type="entry name" value="OmpA-like_sf"/>
</dbReference>
<dbReference type="PROSITE" id="PS51123">
    <property type="entry name" value="OMPA_2"/>
    <property type="match status" value="1"/>
</dbReference>
<dbReference type="AlphaFoldDB" id="A0A1S7LDH2"/>
<evidence type="ECO:0000256" key="6">
    <source>
        <dbReference type="ARBA" id="ARBA00023136"/>
    </source>
</evidence>
<gene>
    <name evidence="10" type="ORF">MAGMO_0744</name>
</gene>
<feature type="transmembrane region" description="Helical" evidence="8">
    <location>
        <begin position="25"/>
        <end position="45"/>
    </location>
</feature>
<comment type="subcellular location">
    <subcellularLocation>
        <location evidence="1">Cell membrane</location>
        <topology evidence="1">Single-pass membrane protein</topology>
    </subcellularLocation>
</comment>
<protein>
    <submittedName>
        <fullName evidence="10">Putative Flagellar motor protein MotB</fullName>
    </submittedName>
</protein>
<dbReference type="PANTHER" id="PTHR30329:SF21">
    <property type="entry name" value="LIPOPROTEIN YIAD-RELATED"/>
    <property type="match status" value="1"/>
</dbReference>
<dbReference type="InterPro" id="IPR025713">
    <property type="entry name" value="MotB-like_N_dom"/>
</dbReference>
<keyword evidence="6 7" id="KW-0472">Membrane</keyword>
<evidence type="ECO:0000256" key="2">
    <source>
        <dbReference type="ARBA" id="ARBA00008914"/>
    </source>
</evidence>
<evidence type="ECO:0000256" key="3">
    <source>
        <dbReference type="ARBA" id="ARBA00022475"/>
    </source>
</evidence>
<name>A0A1S7LDH2_MAGMO</name>
<evidence type="ECO:0000256" key="7">
    <source>
        <dbReference type="PROSITE-ProRule" id="PRU00473"/>
    </source>
</evidence>
<dbReference type="Gene3D" id="3.30.1330.60">
    <property type="entry name" value="OmpA-like domain"/>
    <property type="match status" value="1"/>
</dbReference>
<keyword evidence="5 8" id="KW-1133">Transmembrane helix</keyword>
<proteinExistence type="inferred from homology"/>
<dbReference type="SUPFAM" id="SSF103088">
    <property type="entry name" value="OmpA-like"/>
    <property type="match status" value="1"/>
</dbReference>
<keyword evidence="10" id="KW-0966">Cell projection</keyword>
<sequence length="257" mass="28324">MAEECPKPPKCKKGAPGWMVTFGDLMSLLLTFFVLLLSFAQLDIVKFEKVSGSLSDAFGVQRIEQVNALPTGQTMIAPEFATEIKLVSLKEKVENVLDSMIDNGEAEVFQDRDGFTIQMDQDSLFHPGTMQMRQESKKTFMDLANLLNTNPDTKTNLVRVTGHTDNSAPPGGAYPTNWALSAAQASAVVGFLVNEGQVDPIRLQVRAMGEFNPKADNETDKGRSLNRRVEVLISRETVPSIPDDYVDDETLNNAPQQ</sequence>
<dbReference type="CDD" id="cd07185">
    <property type="entry name" value="OmpA_C-like"/>
    <property type="match status" value="1"/>
</dbReference>
<comment type="similarity">
    <text evidence="2">Belongs to the MotB family.</text>
</comment>
<keyword evidence="10" id="KW-0282">Flagellum</keyword>
<reference evidence="10" key="1">
    <citation type="submission" date="2015-04" db="EMBL/GenBank/DDBJ databases">
        <authorList>
            <person name="Syromyatnikov M.Y."/>
            <person name="Popov V.N."/>
        </authorList>
    </citation>
    <scope>NUCLEOTIDE SEQUENCE</scope>
    <source>
        <strain evidence="10">MO-1</strain>
    </source>
</reference>
<dbReference type="Pfam" id="PF00691">
    <property type="entry name" value="OmpA"/>
    <property type="match status" value="1"/>
</dbReference>
<accession>A0A1S7LDH2</accession>
<evidence type="ECO:0000256" key="8">
    <source>
        <dbReference type="SAM" id="Phobius"/>
    </source>
</evidence>
<evidence type="ECO:0000256" key="4">
    <source>
        <dbReference type="ARBA" id="ARBA00022692"/>
    </source>
</evidence>
<evidence type="ECO:0000259" key="9">
    <source>
        <dbReference type="PROSITE" id="PS51123"/>
    </source>
</evidence>
<dbReference type="GO" id="GO:0005886">
    <property type="term" value="C:plasma membrane"/>
    <property type="evidence" value="ECO:0007669"/>
    <property type="project" value="UniProtKB-SubCell"/>
</dbReference>
<evidence type="ECO:0000313" key="10">
    <source>
        <dbReference type="EMBL" id="CRH04945.1"/>
    </source>
</evidence>
<keyword evidence="3" id="KW-1003">Cell membrane</keyword>
<dbReference type="PANTHER" id="PTHR30329">
    <property type="entry name" value="STATOR ELEMENT OF FLAGELLAR MOTOR COMPLEX"/>
    <property type="match status" value="1"/>
</dbReference>
<dbReference type="InterPro" id="IPR050330">
    <property type="entry name" value="Bact_OuterMem_StrucFunc"/>
</dbReference>
<dbReference type="InterPro" id="IPR006665">
    <property type="entry name" value="OmpA-like"/>
</dbReference>